<evidence type="ECO:0000313" key="1">
    <source>
        <dbReference type="EMBL" id="RPB19643.1"/>
    </source>
</evidence>
<evidence type="ECO:0000313" key="2">
    <source>
        <dbReference type="Proteomes" id="UP000267821"/>
    </source>
</evidence>
<organism evidence="1 2">
    <name type="scientific">Terfezia boudieri ATCC MYA-4762</name>
    <dbReference type="NCBI Taxonomy" id="1051890"/>
    <lineage>
        <taxon>Eukaryota</taxon>
        <taxon>Fungi</taxon>
        <taxon>Dikarya</taxon>
        <taxon>Ascomycota</taxon>
        <taxon>Pezizomycotina</taxon>
        <taxon>Pezizomycetes</taxon>
        <taxon>Pezizales</taxon>
        <taxon>Pezizaceae</taxon>
        <taxon>Terfezia</taxon>
    </lineage>
</organism>
<dbReference type="Proteomes" id="UP000267821">
    <property type="component" value="Unassembled WGS sequence"/>
</dbReference>
<proteinExistence type="predicted"/>
<sequence length="60" mass="6748">MLQSLSEKLDVLVVGRTALQKPRYEAVSDPGHSKPSHCCICRRCPYSTVHLSASDILRYM</sequence>
<protein>
    <submittedName>
        <fullName evidence="1">Uncharacterized protein</fullName>
    </submittedName>
</protein>
<keyword evidence="2" id="KW-1185">Reference proteome</keyword>
<reference evidence="1 2" key="1">
    <citation type="journal article" date="2018" name="Nat. Ecol. Evol.">
        <title>Pezizomycetes genomes reveal the molecular basis of ectomycorrhizal truffle lifestyle.</title>
        <authorList>
            <person name="Murat C."/>
            <person name="Payen T."/>
            <person name="Noel B."/>
            <person name="Kuo A."/>
            <person name="Morin E."/>
            <person name="Chen J."/>
            <person name="Kohler A."/>
            <person name="Krizsan K."/>
            <person name="Balestrini R."/>
            <person name="Da Silva C."/>
            <person name="Montanini B."/>
            <person name="Hainaut M."/>
            <person name="Levati E."/>
            <person name="Barry K.W."/>
            <person name="Belfiori B."/>
            <person name="Cichocki N."/>
            <person name="Clum A."/>
            <person name="Dockter R.B."/>
            <person name="Fauchery L."/>
            <person name="Guy J."/>
            <person name="Iotti M."/>
            <person name="Le Tacon F."/>
            <person name="Lindquist E.A."/>
            <person name="Lipzen A."/>
            <person name="Malagnac F."/>
            <person name="Mello A."/>
            <person name="Molinier V."/>
            <person name="Miyauchi S."/>
            <person name="Poulain J."/>
            <person name="Riccioni C."/>
            <person name="Rubini A."/>
            <person name="Sitrit Y."/>
            <person name="Splivallo R."/>
            <person name="Traeger S."/>
            <person name="Wang M."/>
            <person name="Zifcakova L."/>
            <person name="Wipf D."/>
            <person name="Zambonelli A."/>
            <person name="Paolocci F."/>
            <person name="Nowrousian M."/>
            <person name="Ottonello S."/>
            <person name="Baldrian P."/>
            <person name="Spatafora J.W."/>
            <person name="Henrissat B."/>
            <person name="Nagy L.G."/>
            <person name="Aury J.M."/>
            <person name="Wincker P."/>
            <person name="Grigoriev I.V."/>
            <person name="Bonfante P."/>
            <person name="Martin F.M."/>
        </authorList>
    </citation>
    <scope>NUCLEOTIDE SEQUENCE [LARGE SCALE GENOMIC DNA]</scope>
    <source>
        <strain evidence="1 2">ATCC MYA-4762</strain>
    </source>
</reference>
<accession>A0A3N4L9W4</accession>
<dbReference type="InParanoid" id="A0A3N4L9W4"/>
<dbReference type="AlphaFoldDB" id="A0A3N4L9W4"/>
<dbReference type="EMBL" id="ML121586">
    <property type="protein sequence ID" value="RPB19643.1"/>
    <property type="molecule type" value="Genomic_DNA"/>
</dbReference>
<name>A0A3N4L9W4_9PEZI</name>
<gene>
    <name evidence="1" type="ORF">L211DRAFT_619713</name>
</gene>